<feature type="transmembrane region" description="Helical" evidence="2">
    <location>
        <begin position="142"/>
        <end position="163"/>
    </location>
</feature>
<reference evidence="6" key="2">
    <citation type="journal article" date="2018" name="Nat. Microbiol.">
        <title>Leveraging single-cell genomics to expand the fungal tree of life.</title>
        <authorList>
            <person name="Ahrendt S.R."/>
            <person name="Quandt C.A."/>
            <person name="Ciobanu D."/>
            <person name="Clum A."/>
            <person name="Salamov A."/>
            <person name="Andreopoulos B."/>
            <person name="Cheng J.F."/>
            <person name="Woyke T."/>
            <person name="Pelin A."/>
            <person name="Henrissat B."/>
            <person name="Reynolds N.K."/>
            <person name="Benny G.L."/>
            <person name="Smith M.E."/>
            <person name="James T.Y."/>
            <person name="Grigoriev I.V."/>
        </authorList>
    </citation>
    <scope>NUCLEOTIDE SEQUENCE [LARGE SCALE GENOMIC DNA]</scope>
    <source>
        <strain evidence="6">CSF55</strain>
    </source>
</reference>
<name>A0A075B0P9_ROZAC</name>
<protein>
    <submittedName>
        <fullName evidence="3">Uncharacterized protein</fullName>
    </submittedName>
</protein>
<evidence type="ECO:0000313" key="4">
    <source>
        <dbReference type="EMBL" id="RKP22112.1"/>
    </source>
</evidence>
<evidence type="ECO:0000256" key="2">
    <source>
        <dbReference type="SAM" id="Phobius"/>
    </source>
</evidence>
<feature type="compositionally biased region" description="Polar residues" evidence="1">
    <location>
        <begin position="184"/>
        <end position="196"/>
    </location>
</feature>
<dbReference type="Proteomes" id="UP000281549">
    <property type="component" value="Unassembled WGS sequence"/>
</dbReference>
<dbReference type="EMBL" id="KE560700">
    <property type="protein sequence ID" value="EPZ35972.1"/>
    <property type="molecule type" value="Genomic_DNA"/>
</dbReference>
<accession>A0A075B0P9</accession>
<reference evidence="3 5" key="1">
    <citation type="journal article" date="2013" name="Curr. Biol.">
        <title>Shared signatures of parasitism and phylogenomics unite Cryptomycota and microsporidia.</title>
        <authorList>
            <person name="James T.Y."/>
            <person name="Pelin A."/>
            <person name="Bonen L."/>
            <person name="Ahrendt S."/>
            <person name="Sain D."/>
            <person name="Corradi N."/>
            <person name="Stajich J.E."/>
        </authorList>
    </citation>
    <scope>NUCLEOTIDE SEQUENCE [LARGE SCALE GENOMIC DNA]</scope>
    <source>
        <strain evidence="3 5">CSF55</strain>
        <strain evidence="3 5">CSF55</strain>
    </source>
</reference>
<proteinExistence type="predicted"/>
<dbReference type="Proteomes" id="UP000030755">
    <property type="component" value="Unassembled WGS sequence"/>
</dbReference>
<dbReference type="EMBL" id="ML004909">
    <property type="protein sequence ID" value="RKP22112.1"/>
    <property type="molecule type" value="Genomic_DNA"/>
</dbReference>
<keyword evidence="2" id="KW-0472">Membrane</keyword>
<sequence>MRFNKCAHYNAITGQSWKDSIKAHNTIDDLIIHGLTKDQSFALHKVFISMMDEKYPNQNLNNRFCQIEANLIENADIENGHYEYDNSVLHLGSNTKLIFHFYKHSFLESMRNMDVKIHDVQNQLNVNVSDVKASLEGVNPRFTTNIVAAVSIIVAYVGYNMLLAKRKLSDNDRQSSNHVKDQEIQTSTELKADTTISGSTLEMAEKVENCKPVNAELQRQHK</sequence>
<evidence type="ECO:0000313" key="6">
    <source>
        <dbReference type="Proteomes" id="UP000281549"/>
    </source>
</evidence>
<evidence type="ECO:0000313" key="5">
    <source>
        <dbReference type="Proteomes" id="UP000030755"/>
    </source>
</evidence>
<evidence type="ECO:0000313" key="3">
    <source>
        <dbReference type="EMBL" id="EPZ35972.1"/>
    </source>
</evidence>
<reference evidence="4" key="3">
    <citation type="submission" date="2018-08" db="EMBL/GenBank/DDBJ databases">
        <title>Leveraging single-cell genomics to expand the Fungal Tree of Life.</title>
        <authorList>
            <consortium name="DOE Joint Genome Institute"/>
            <person name="Ahrendt S.R."/>
            <person name="Quandt C.A."/>
            <person name="Ciobanu D."/>
            <person name="Clum A."/>
            <person name="Salamov A."/>
            <person name="Andreopoulos B."/>
            <person name="Cheng J.-F."/>
            <person name="Woyke T."/>
            <person name="Pelin A."/>
            <person name="Henrissat B."/>
            <person name="Reynolds N."/>
            <person name="Benny G.L."/>
            <person name="Smith M.E."/>
            <person name="James T.Y."/>
            <person name="Grigoriev I.V."/>
        </authorList>
    </citation>
    <scope>NUCLEOTIDE SEQUENCE</scope>
    <source>
        <strain evidence="4">CSF55</strain>
    </source>
</reference>
<dbReference type="HOGENOM" id="CLU_1245984_0_0_1"/>
<organism evidence="3 5">
    <name type="scientific">Rozella allomycis (strain CSF55)</name>
    <dbReference type="NCBI Taxonomy" id="988480"/>
    <lineage>
        <taxon>Eukaryota</taxon>
        <taxon>Fungi</taxon>
        <taxon>Fungi incertae sedis</taxon>
        <taxon>Cryptomycota</taxon>
        <taxon>Cryptomycota incertae sedis</taxon>
        <taxon>Rozella</taxon>
    </lineage>
</organism>
<evidence type="ECO:0000256" key="1">
    <source>
        <dbReference type="SAM" id="MobiDB-lite"/>
    </source>
</evidence>
<keyword evidence="2" id="KW-1133">Transmembrane helix</keyword>
<keyword evidence="2" id="KW-0812">Transmembrane</keyword>
<feature type="compositionally biased region" description="Basic and acidic residues" evidence="1">
    <location>
        <begin position="170"/>
        <end position="183"/>
    </location>
</feature>
<keyword evidence="5" id="KW-1185">Reference proteome</keyword>
<feature type="region of interest" description="Disordered" evidence="1">
    <location>
        <begin position="170"/>
        <end position="196"/>
    </location>
</feature>
<gene>
    <name evidence="3" type="ORF">O9G_003887</name>
    <name evidence="4" type="ORF">ROZALSC1DRAFT_26495</name>
</gene>
<dbReference type="AlphaFoldDB" id="A0A075B0P9"/>